<keyword evidence="2" id="KW-1185">Reference proteome</keyword>
<evidence type="ECO:0000313" key="2">
    <source>
        <dbReference type="Proteomes" id="UP001259347"/>
    </source>
</evidence>
<dbReference type="RefSeq" id="WP_310022257.1">
    <property type="nucleotide sequence ID" value="NZ_JAVDUM010000014.1"/>
</dbReference>
<dbReference type="Proteomes" id="UP001259347">
    <property type="component" value="Unassembled WGS sequence"/>
</dbReference>
<comment type="caution">
    <text evidence="1">The sequence shown here is derived from an EMBL/GenBank/DDBJ whole genome shotgun (WGS) entry which is preliminary data.</text>
</comment>
<proteinExistence type="predicted"/>
<dbReference type="NCBIfam" id="TIGR02547">
    <property type="entry name" value="casA_cse1"/>
    <property type="match status" value="1"/>
</dbReference>
<sequence length="473" mass="51513">MTFNLARDPWIPVRRVEGGGDVVSIRDALVRAHEYTRVSGDTEWQSLAILRLLLAVVYHLDADPLGMWMARRIHARSVTAYLDQWADRFELADPDAPFMQIPGLTGRVKPPSELIPDSSLYPTLDASLTLEEAARWLVSAHAYHPAGIKSAASGDPRTSKGKSYPVIGAPLDRVLLRVEGATLAETLLLNRVPDPAGMPAWEHPPSEEHLPRLATGITDVLTWQSRRIRLHIQDGAATGAIVSNGHTADDGVRDPMNAWRTPGKTGRGPVKPLRSPWPAWRLLPRILPGGTTTWPIAAHIAALTTSRAIDPATSVRVVAATPATDVYRARIDDITTTSITLTAGDFADPTRAVSIARHATSLLAAYRHLVQNIEIAAGSHGGDPRDGGLTHLESVLDAAVADELCATDQADRLGDLVRAHGRRLVETTPYRAAAQIGHEHQGTLYSLYRVEAWFYAATRRIWDAILVSETPDP</sequence>
<name>A0ABU1SFQ8_9MICO</name>
<accession>A0ABU1SFQ8</accession>
<organism evidence="1 2">
    <name type="scientific">Microbacterium resistens</name>
    <dbReference type="NCBI Taxonomy" id="156977"/>
    <lineage>
        <taxon>Bacteria</taxon>
        <taxon>Bacillati</taxon>
        <taxon>Actinomycetota</taxon>
        <taxon>Actinomycetes</taxon>
        <taxon>Micrococcales</taxon>
        <taxon>Microbacteriaceae</taxon>
        <taxon>Microbacterium</taxon>
    </lineage>
</organism>
<dbReference type="EMBL" id="JAVDUM010000014">
    <property type="protein sequence ID" value="MDR6868435.1"/>
    <property type="molecule type" value="Genomic_DNA"/>
</dbReference>
<dbReference type="InterPro" id="IPR013381">
    <property type="entry name" value="CRISPR-assoc_prot_Cse1"/>
</dbReference>
<evidence type="ECO:0000313" key="1">
    <source>
        <dbReference type="EMBL" id="MDR6868435.1"/>
    </source>
</evidence>
<protein>
    <submittedName>
        <fullName evidence="1">CRISPR system Cascade subunit CasA</fullName>
    </submittedName>
</protein>
<reference evidence="1 2" key="1">
    <citation type="submission" date="2023-07" db="EMBL/GenBank/DDBJ databases">
        <title>Sorghum-associated microbial communities from plants grown in Nebraska, USA.</title>
        <authorList>
            <person name="Schachtman D."/>
        </authorList>
    </citation>
    <scope>NUCLEOTIDE SEQUENCE [LARGE SCALE GENOMIC DNA]</scope>
    <source>
        <strain evidence="1 2">2980</strain>
    </source>
</reference>
<dbReference type="Pfam" id="PF09481">
    <property type="entry name" value="CRISPR_Cse1"/>
    <property type="match status" value="1"/>
</dbReference>
<gene>
    <name evidence="1" type="ORF">J2Y69_003051</name>
</gene>